<reference evidence="1 2" key="1">
    <citation type="submission" date="2017-04" db="EMBL/GenBank/DDBJ databases">
        <title>The new phylogeny of genus Mycobacterium.</title>
        <authorList>
            <person name="Tortoli E."/>
            <person name="Trovato A."/>
            <person name="Cirillo D.M."/>
        </authorList>
    </citation>
    <scope>NUCLEOTIDE SEQUENCE [LARGE SCALE GENOMIC DNA]</scope>
    <source>
        <strain evidence="1 2">KCTC 19819</strain>
    </source>
</reference>
<dbReference type="RefSeq" id="WP_085303336.1">
    <property type="nucleotide sequence ID" value="NZ_AP022594.1"/>
</dbReference>
<dbReference type="AlphaFoldDB" id="A0A7I7SDI7"/>
<organism evidence="1 2">
    <name type="scientific">Mycolicibacillus koreensis</name>
    <dbReference type="NCBI Taxonomy" id="1069220"/>
    <lineage>
        <taxon>Bacteria</taxon>
        <taxon>Bacillati</taxon>
        <taxon>Actinomycetota</taxon>
        <taxon>Actinomycetes</taxon>
        <taxon>Mycobacteriales</taxon>
        <taxon>Mycobacteriaceae</taxon>
        <taxon>Mycolicibacillus</taxon>
    </lineage>
</organism>
<gene>
    <name evidence="1" type="ORF">B8W67_08100</name>
</gene>
<evidence type="ECO:0000313" key="2">
    <source>
        <dbReference type="Proteomes" id="UP000193577"/>
    </source>
</evidence>
<keyword evidence="2" id="KW-1185">Reference proteome</keyword>
<dbReference type="OrthoDB" id="4748821at2"/>
<proteinExistence type="predicted"/>
<sequence length="78" mass="8505">MTRRRFAITLTVVVVVFALLAVPVKSICPYGPCSSAPDAQGVHRYYETAPFGVLLIETVSGVHLPIRYDSGEDIEPVD</sequence>
<dbReference type="EMBL" id="NCXO01000013">
    <property type="protein sequence ID" value="OSC34108.1"/>
    <property type="molecule type" value="Genomic_DNA"/>
</dbReference>
<name>A0A7I7SDI7_9MYCO</name>
<comment type="caution">
    <text evidence="1">The sequence shown here is derived from an EMBL/GenBank/DDBJ whole genome shotgun (WGS) entry which is preliminary data.</text>
</comment>
<dbReference type="Proteomes" id="UP000193577">
    <property type="component" value="Unassembled WGS sequence"/>
</dbReference>
<evidence type="ECO:0000313" key="1">
    <source>
        <dbReference type="EMBL" id="OSC34108.1"/>
    </source>
</evidence>
<protein>
    <submittedName>
        <fullName evidence="1">Uncharacterized protein</fullName>
    </submittedName>
</protein>
<accession>A0A7I7SDI7</accession>